<feature type="region of interest" description="Disordered" evidence="6">
    <location>
        <begin position="778"/>
        <end position="894"/>
    </location>
</feature>
<dbReference type="PANTHER" id="PTHR13031">
    <property type="entry name" value="RIBONUCLEASE P SUBUNIT P30"/>
    <property type="match status" value="1"/>
</dbReference>
<evidence type="ECO:0000313" key="8">
    <source>
        <dbReference type="Proteomes" id="UP001372338"/>
    </source>
</evidence>
<comment type="caution">
    <text evidence="7">The sequence shown here is derived from an EMBL/GenBank/DDBJ whole genome shotgun (WGS) entry which is preliminary data.</text>
</comment>
<evidence type="ECO:0000256" key="3">
    <source>
        <dbReference type="ARBA" id="ARBA00022694"/>
    </source>
</evidence>
<feature type="region of interest" description="Disordered" evidence="6">
    <location>
        <begin position="679"/>
        <end position="763"/>
    </location>
</feature>
<dbReference type="GO" id="GO:0016787">
    <property type="term" value="F:hydrolase activity"/>
    <property type="evidence" value="ECO:0007669"/>
    <property type="project" value="UniProtKB-KW"/>
</dbReference>
<dbReference type="GO" id="GO:0005655">
    <property type="term" value="C:nucleolar ribonuclease P complex"/>
    <property type="evidence" value="ECO:0007669"/>
    <property type="project" value="TreeGrafter"/>
</dbReference>
<reference evidence="7 8" key="1">
    <citation type="submission" date="2024-01" db="EMBL/GenBank/DDBJ databases">
        <title>The genomes of 5 underutilized Papilionoideae crops provide insights into root nodulation and disease resistanc.</title>
        <authorList>
            <person name="Yuan L."/>
        </authorList>
    </citation>
    <scope>NUCLEOTIDE SEQUENCE [LARGE SCALE GENOMIC DNA]</scope>
    <source>
        <strain evidence="7">ZHUSHIDOU_FW_LH</strain>
        <tissue evidence="7">Leaf</tissue>
    </source>
</reference>
<dbReference type="FunFam" id="3.20.20.140:FF:000044">
    <property type="entry name" value="Polymerase/histidinol phosphatase-like protein"/>
    <property type="match status" value="1"/>
</dbReference>
<evidence type="ECO:0000313" key="7">
    <source>
        <dbReference type="EMBL" id="KAK7261427.1"/>
    </source>
</evidence>
<keyword evidence="3" id="KW-0819">tRNA processing</keyword>
<keyword evidence="4" id="KW-0378">Hydrolase</keyword>
<feature type="compositionally biased region" description="Basic and acidic residues" evidence="6">
    <location>
        <begin position="474"/>
        <end position="487"/>
    </location>
</feature>
<keyword evidence="5" id="KW-0539">Nucleus</keyword>
<evidence type="ECO:0000256" key="1">
    <source>
        <dbReference type="ARBA" id="ARBA00004123"/>
    </source>
</evidence>
<feature type="compositionally biased region" description="Polar residues" evidence="6">
    <location>
        <begin position="845"/>
        <end position="856"/>
    </location>
</feature>
<proteinExistence type="inferred from homology"/>
<dbReference type="InterPro" id="IPR002738">
    <property type="entry name" value="RNase_P_p30"/>
</dbReference>
<feature type="compositionally biased region" description="Polar residues" evidence="6">
    <location>
        <begin position="721"/>
        <end position="730"/>
    </location>
</feature>
<dbReference type="AlphaFoldDB" id="A0AAN9I0Q7"/>
<dbReference type="Pfam" id="PF01876">
    <property type="entry name" value="RNase_P_p30"/>
    <property type="match status" value="1"/>
</dbReference>
<dbReference type="PANTHER" id="PTHR13031:SF0">
    <property type="entry name" value="RIBONUCLEASE P PROTEIN SUBUNIT P30"/>
    <property type="match status" value="1"/>
</dbReference>
<dbReference type="SUPFAM" id="SSF89550">
    <property type="entry name" value="PHP domain-like"/>
    <property type="match status" value="1"/>
</dbReference>
<dbReference type="Gene3D" id="3.20.20.140">
    <property type="entry name" value="Metal-dependent hydrolases"/>
    <property type="match status" value="1"/>
</dbReference>
<feature type="compositionally biased region" description="Acidic residues" evidence="6">
    <location>
        <begin position="750"/>
        <end position="761"/>
    </location>
</feature>
<comment type="similarity">
    <text evidence="2">Belongs to the eukaryotic/archaeal RNase P protein component 3 family.</text>
</comment>
<feature type="compositionally biased region" description="Basic residues" evidence="6">
    <location>
        <begin position="561"/>
        <end position="570"/>
    </location>
</feature>
<accession>A0AAN9I0Q7</accession>
<feature type="region of interest" description="Disordered" evidence="6">
    <location>
        <begin position="543"/>
        <end position="584"/>
    </location>
</feature>
<dbReference type="GO" id="GO:0008033">
    <property type="term" value="P:tRNA processing"/>
    <property type="evidence" value="ECO:0007669"/>
    <property type="project" value="UniProtKB-KW"/>
</dbReference>
<feature type="compositionally biased region" description="Basic residues" evidence="6">
    <location>
        <begin position="683"/>
        <end position="692"/>
    </location>
</feature>
<evidence type="ECO:0000256" key="2">
    <source>
        <dbReference type="ARBA" id="ARBA00007331"/>
    </source>
</evidence>
<protein>
    <recommendedName>
        <fullName evidence="9">RNase P subunit p30</fullName>
    </recommendedName>
</protein>
<dbReference type="Proteomes" id="UP001372338">
    <property type="component" value="Unassembled WGS sequence"/>
</dbReference>
<name>A0AAN9I0Q7_CROPI</name>
<dbReference type="EMBL" id="JAYWIO010000005">
    <property type="protein sequence ID" value="KAK7261427.1"/>
    <property type="molecule type" value="Genomic_DNA"/>
</dbReference>
<dbReference type="GO" id="GO:0003723">
    <property type="term" value="F:RNA binding"/>
    <property type="evidence" value="ECO:0007669"/>
    <property type="project" value="TreeGrafter"/>
</dbReference>
<comment type="subcellular location">
    <subcellularLocation>
        <location evidence="1">Nucleus</location>
    </subcellularLocation>
</comment>
<feature type="compositionally biased region" description="Polar residues" evidence="6">
    <location>
        <begin position="490"/>
        <end position="500"/>
    </location>
</feature>
<sequence>MGFFDLNIPFPEPTPATKSSIESTRTKIAVKAMELGYTGIAYNRTITGVMSDHHRCSIVPLTVSSLFKVLPALSLSAKLHRDALGVPLSTPFRQYTRLTAVVETNVQSHTLNSGNPILKTYDLVAVKPMNQFTFELACEKMEVDIISLDLSVKLPFRMKQPMVKAAIKRGVYFEITYSSLITDIQSRAQLISSFKLLMDFTRGKNIVFSSAAPSVNEFRGPYDAANLLSLLGFSKERAKEAISKNCRTLLTNSLRKKRFYKEAIKIDILSSDVASHSKEGWYQELLKWDPISSGEGDILLDDLTKSLSTSCETPKTAKAIDFDSVPSHGFQVKDFLPASNAFPVIPYNETNSVPVAGKVNQSTNELNNSTELPNRLDVCPEPDESSLSDAIATHLVVRGANFHEKNIRSGTNEASDLKGEIYTPTNGTKSELRNFIDADVNCAVFAAKAHRSKSDLGFSSIALDTVVSHENKKLHISPEDSNIDHKVGTGSEQVSPVQSASGRRRGKRKKSSDAYSNADEMKIGDSTFAKHLLPDVMLEDEKLGKVGTDSEQVESVQSASGRRRRKRKKSHGADVMPEDEMKTEDDSTLASHFLPAVIQEDKKLGNLATDSEQVALVESASGQKRRKRKKSRGADMILENEMKTEDDSTLATQLVPVMILDDKKLGNLATDSEQVALVQSASGRKRGKKKKSRGADIDDSSPTTHLLPDMILGDKKLGNLATDSEQAASVQSASGQKRGKKKKSRGADIMAEDEMKTEDDSSLTTHLLPDMILEDKKLDNLAPDSEQVASVQSASGPKKGKRKKPRGGDVMPEDVMKMEDNSTPVTHLVPDMMPEDKKLDKLATDSEQVAPVQSASGRKRDKRKKPHDEPAPPPHHTHLLNPVPMPFKKKGKKK</sequence>
<feature type="region of interest" description="Disordered" evidence="6">
    <location>
        <begin position="474"/>
        <end position="518"/>
    </location>
</feature>
<gene>
    <name evidence="7" type="ORF">RIF29_27737</name>
</gene>
<evidence type="ECO:0000256" key="5">
    <source>
        <dbReference type="ARBA" id="ARBA00023242"/>
    </source>
</evidence>
<keyword evidence="8" id="KW-1185">Reference proteome</keyword>
<organism evidence="7 8">
    <name type="scientific">Crotalaria pallida</name>
    <name type="common">Smooth rattlebox</name>
    <name type="synonym">Crotalaria striata</name>
    <dbReference type="NCBI Taxonomy" id="3830"/>
    <lineage>
        <taxon>Eukaryota</taxon>
        <taxon>Viridiplantae</taxon>
        <taxon>Streptophyta</taxon>
        <taxon>Embryophyta</taxon>
        <taxon>Tracheophyta</taxon>
        <taxon>Spermatophyta</taxon>
        <taxon>Magnoliopsida</taxon>
        <taxon>eudicotyledons</taxon>
        <taxon>Gunneridae</taxon>
        <taxon>Pentapetalae</taxon>
        <taxon>rosids</taxon>
        <taxon>fabids</taxon>
        <taxon>Fabales</taxon>
        <taxon>Fabaceae</taxon>
        <taxon>Papilionoideae</taxon>
        <taxon>50 kb inversion clade</taxon>
        <taxon>genistoids sensu lato</taxon>
        <taxon>core genistoids</taxon>
        <taxon>Crotalarieae</taxon>
        <taxon>Crotalaria</taxon>
    </lineage>
</organism>
<dbReference type="InterPro" id="IPR016195">
    <property type="entry name" value="Pol/histidinol_Pase-like"/>
</dbReference>
<feature type="compositionally biased region" description="Polar residues" evidence="6">
    <location>
        <begin position="549"/>
        <end position="560"/>
    </location>
</feature>
<evidence type="ECO:0008006" key="9">
    <source>
        <dbReference type="Google" id="ProtNLM"/>
    </source>
</evidence>
<feature type="compositionally biased region" description="Basic and acidic residues" evidence="6">
    <location>
        <begin position="834"/>
        <end position="844"/>
    </location>
</feature>
<evidence type="ECO:0000256" key="6">
    <source>
        <dbReference type="SAM" id="MobiDB-lite"/>
    </source>
</evidence>
<evidence type="ECO:0000256" key="4">
    <source>
        <dbReference type="ARBA" id="ARBA00022801"/>
    </source>
</evidence>
<feature type="region of interest" description="Disordered" evidence="6">
    <location>
        <begin position="618"/>
        <end position="647"/>
    </location>
</feature>